<protein>
    <submittedName>
        <fullName evidence="1">Uncharacterized protein</fullName>
    </submittedName>
</protein>
<dbReference type="AlphaFoldDB" id="A0A074KZL5"/>
<dbReference type="RefSeq" id="WP_035072304.1">
    <property type="nucleotide sequence ID" value="NZ_JMIH01000015.1"/>
</dbReference>
<evidence type="ECO:0000313" key="1">
    <source>
        <dbReference type="EMBL" id="KEO74374.1"/>
    </source>
</evidence>
<dbReference type="STRING" id="1048983.EL17_06455"/>
<gene>
    <name evidence="1" type="ORF">EL17_06455</name>
</gene>
<name>A0A074KZL5_9BACT</name>
<accession>A0A074KZL5</accession>
<dbReference type="Proteomes" id="UP000027821">
    <property type="component" value="Unassembled WGS sequence"/>
</dbReference>
<sequence>MALNEDGNFIQFRTSGSAFVENDLIYANDEYAYENPTVVFGSFNDDEMIVDPGDPWYGGRRGNPSPQPSVHYPYDLGLNCTNVSNTDIINWSMKNFKITGNTRGWPHPNRISMWVLGTNPTSAPFFDREKISRGDFDWKNDFIPYGGVIATGW</sequence>
<evidence type="ECO:0000313" key="2">
    <source>
        <dbReference type="Proteomes" id="UP000027821"/>
    </source>
</evidence>
<reference evidence="1 2" key="1">
    <citation type="submission" date="2014-04" db="EMBL/GenBank/DDBJ databases">
        <title>Characterization and application of a salt tolerant electro-active bacterium.</title>
        <authorList>
            <person name="Yang L."/>
            <person name="Wei S."/>
            <person name="Tay Q.X.M."/>
        </authorList>
    </citation>
    <scope>NUCLEOTIDE SEQUENCE [LARGE SCALE GENOMIC DNA]</scope>
    <source>
        <strain evidence="1 2">LY1</strain>
    </source>
</reference>
<comment type="caution">
    <text evidence="1">The sequence shown here is derived from an EMBL/GenBank/DDBJ whole genome shotgun (WGS) entry which is preliminary data.</text>
</comment>
<keyword evidence="2" id="KW-1185">Reference proteome</keyword>
<dbReference type="EMBL" id="JMIH01000015">
    <property type="protein sequence ID" value="KEO74374.1"/>
    <property type="molecule type" value="Genomic_DNA"/>
</dbReference>
<organism evidence="1 2">
    <name type="scientific">Anditalea andensis</name>
    <dbReference type="NCBI Taxonomy" id="1048983"/>
    <lineage>
        <taxon>Bacteria</taxon>
        <taxon>Pseudomonadati</taxon>
        <taxon>Bacteroidota</taxon>
        <taxon>Cytophagia</taxon>
        <taxon>Cytophagales</taxon>
        <taxon>Cytophagaceae</taxon>
        <taxon>Anditalea</taxon>
    </lineage>
</organism>
<dbReference type="OrthoDB" id="826133at2"/>
<proteinExistence type="predicted"/>